<comment type="caution">
    <text evidence="2">The sequence shown here is derived from an EMBL/GenBank/DDBJ whole genome shotgun (WGS) entry which is preliminary data.</text>
</comment>
<dbReference type="GO" id="GO:0004534">
    <property type="term" value="F:5'-3' RNA exonuclease activity"/>
    <property type="evidence" value="ECO:0007669"/>
    <property type="project" value="TreeGrafter"/>
</dbReference>
<dbReference type="PANTHER" id="PTHR42924:SF3">
    <property type="entry name" value="POLYMERASE_HISTIDINOL PHOSPHATASE N-TERMINAL DOMAIN-CONTAINING PROTEIN"/>
    <property type="match status" value="1"/>
</dbReference>
<dbReference type="AlphaFoldDB" id="A0A367FS90"/>
<dbReference type="InterPro" id="IPR052018">
    <property type="entry name" value="PHP_domain"/>
</dbReference>
<dbReference type="Gene3D" id="1.10.150.650">
    <property type="match status" value="1"/>
</dbReference>
<dbReference type="SUPFAM" id="SSF89550">
    <property type="entry name" value="PHP domain-like"/>
    <property type="match status" value="1"/>
</dbReference>
<dbReference type="RefSeq" id="WP_114027401.1">
    <property type="nucleotide sequence ID" value="NZ_QOIL01000002.1"/>
</dbReference>
<dbReference type="EMBL" id="QOIL01000002">
    <property type="protein sequence ID" value="RCG32769.1"/>
    <property type="molecule type" value="Genomic_DNA"/>
</dbReference>
<name>A0A367FS90_9ACTN</name>
<keyword evidence="3" id="KW-1185">Reference proteome</keyword>
<evidence type="ECO:0000259" key="1">
    <source>
        <dbReference type="SMART" id="SM00481"/>
    </source>
</evidence>
<dbReference type="OrthoDB" id="9804333at2"/>
<reference evidence="2 3" key="1">
    <citation type="submission" date="2018-06" db="EMBL/GenBank/DDBJ databases">
        <title>Sphaerisporangium craniellae sp. nov., isolated from a marine sponge in the South China Sea.</title>
        <authorList>
            <person name="Li L."/>
        </authorList>
    </citation>
    <scope>NUCLEOTIDE SEQUENCE [LARGE SCALE GENOMIC DNA]</scope>
    <source>
        <strain evidence="2 3">CCTCC AA 208026</strain>
    </source>
</reference>
<dbReference type="PANTHER" id="PTHR42924">
    <property type="entry name" value="EXONUCLEASE"/>
    <property type="match status" value="1"/>
</dbReference>
<gene>
    <name evidence="2" type="ORF">DQ384_04655</name>
</gene>
<evidence type="ECO:0000313" key="3">
    <source>
        <dbReference type="Proteomes" id="UP000253094"/>
    </source>
</evidence>
<dbReference type="SMART" id="SM00481">
    <property type="entry name" value="POLIIIAc"/>
    <property type="match status" value="1"/>
</dbReference>
<proteinExistence type="predicted"/>
<dbReference type="Gene3D" id="3.20.20.140">
    <property type="entry name" value="Metal-dependent hydrolases"/>
    <property type="match status" value="1"/>
</dbReference>
<dbReference type="Proteomes" id="UP000253094">
    <property type="component" value="Unassembled WGS sequence"/>
</dbReference>
<evidence type="ECO:0000313" key="2">
    <source>
        <dbReference type="EMBL" id="RCG32769.1"/>
    </source>
</evidence>
<dbReference type="InterPro" id="IPR004013">
    <property type="entry name" value="PHP_dom"/>
</dbReference>
<dbReference type="GO" id="GO:0035312">
    <property type="term" value="F:5'-3' DNA exonuclease activity"/>
    <property type="evidence" value="ECO:0007669"/>
    <property type="project" value="TreeGrafter"/>
</dbReference>
<sequence>MRIDLHTHSTASDGTDAPELLMREAAEAGLDVIALTDHDTTAGWNRAAPAVPPGLTLVFGAELSGRWYRSEPSIGLHLLAYLFDPGHQELTAELARVRRSRDLRAEAIVELLNADGVDLTMDEVRGLVAGGTVGRPHIARALVARGLVGSVDEAFGPEWLGGRYRLPKTDIDVLTAIRLIGEAGGVSVLAHPMAGSRGHVLPDALIVGLAGAGLWGIEAGHPDHSPEDAAHVRVLARDLGLRVTGSSDYHGDNKTVRLGAYTTAPDVYEDLIATATGTPPAYGPPKP</sequence>
<dbReference type="Pfam" id="PF02811">
    <property type="entry name" value="PHP"/>
    <property type="match status" value="1"/>
</dbReference>
<organism evidence="2 3">
    <name type="scientific">Sphaerisporangium album</name>
    <dbReference type="NCBI Taxonomy" id="509200"/>
    <lineage>
        <taxon>Bacteria</taxon>
        <taxon>Bacillati</taxon>
        <taxon>Actinomycetota</taxon>
        <taxon>Actinomycetes</taxon>
        <taxon>Streptosporangiales</taxon>
        <taxon>Streptosporangiaceae</taxon>
        <taxon>Sphaerisporangium</taxon>
    </lineage>
</organism>
<protein>
    <submittedName>
        <fullName evidence="2">PHP domain-containing protein</fullName>
    </submittedName>
</protein>
<dbReference type="InterPro" id="IPR016195">
    <property type="entry name" value="Pol/histidinol_Pase-like"/>
</dbReference>
<feature type="domain" description="Polymerase/histidinol phosphatase N-terminal" evidence="1">
    <location>
        <begin position="3"/>
        <end position="67"/>
    </location>
</feature>
<accession>A0A367FS90</accession>
<dbReference type="CDD" id="cd07438">
    <property type="entry name" value="PHP_HisPPase_AMP"/>
    <property type="match status" value="1"/>
</dbReference>
<dbReference type="InterPro" id="IPR003141">
    <property type="entry name" value="Pol/His_phosphatase_N"/>
</dbReference>